<feature type="region of interest" description="Disordered" evidence="5">
    <location>
        <begin position="202"/>
        <end position="240"/>
    </location>
</feature>
<dbReference type="AlphaFoldDB" id="A0AAD6UMQ9"/>
<name>A0AAD6UMQ9_9AGAR</name>
<accession>A0AAD6UMQ9</accession>
<dbReference type="Proteomes" id="UP001219525">
    <property type="component" value="Unassembled WGS sequence"/>
</dbReference>
<gene>
    <name evidence="7" type="ORF">GGX14DRAFT_482314</name>
</gene>
<feature type="non-terminal residue" evidence="7">
    <location>
        <position position="251"/>
    </location>
</feature>
<dbReference type="EMBL" id="JARJCW010000140">
    <property type="protein sequence ID" value="KAJ7190955.1"/>
    <property type="molecule type" value="Genomic_DNA"/>
</dbReference>
<organism evidence="7 8">
    <name type="scientific">Mycena pura</name>
    <dbReference type="NCBI Taxonomy" id="153505"/>
    <lineage>
        <taxon>Eukaryota</taxon>
        <taxon>Fungi</taxon>
        <taxon>Dikarya</taxon>
        <taxon>Basidiomycota</taxon>
        <taxon>Agaricomycotina</taxon>
        <taxon>Agaricomycetes</taxon>
        <taxon>Agaricomycetidae</taxon>
        <taxon>Agaricales</taxon>
        <taxon>Marasmiineae</taxon>
        <taxon>Mycenaceae</taxon>
        <taxon>Mycena</taxon>
    </lineage>
</organism>
<reference evidence="7" key="1">
    <citation type="submission" date="2023-03" db="EMBL/GenBank/DDBJ databases">
        <title>Massive genome expansion in bonnet fungi (Mycena s.s.) driven by repeated elements and novel gene families across ecological guilds.</title>
        <authorList>
            <consortium name="Lawrence Berkeley National Laboratory"/>
            <person name="Harder C.B."/>
            <person name="Miyauchi S."/>
            <person name="Viragh M."/>
            <person name="Kuo A."/>
            <person name="Thoen E."/>
            <person name="Andreopoulos B."/>
            <person name="Lu D."/>
            <person name="Skrede I."/>
            <person name="Drula E."/>
            <person name="Henrissat B."/>
            <person name="Morin E."/>
            <person name="Kohler A."/>
            <person name="Barry K."/>
            <person name="LaButti K."/>
            <person name="Morin E."/>
            <person name="Salamov A."/>
            <person name="Lipzen A."/>
            <person name="Mereny Z."/>
            <person name="Hegedus B."/>
            <person name="Baldrian P."/>
            <person name="Stursova M."/>
            <person name="Weitz H."/>
            <person name="Taylor A."/>
            <person name="Grigoriev I.V."/>
            <person name="Nagy L.G."/>
            <person name="Martin F."/>
            <person name="Kauserud H."/>
        </authorList>
    </citation>
    <scope>NUCLEOTIDE SEQUENCE</scope>
    <source>
        <strain evidence="7">9144</strain>
    </source>
</reference>
<keyword evidence="1" id="KW-0479">Metal-binding</keyword>
<evidence type="ECO:0000256" key="5">
    <source>
        <dbReference type="SAM" id="MobiDB-lite"/>
    </source>
</evidence>
<evidence type="ECO:0000256" key="1">
    <source>
        <dbReference type="ARBA" id="ARBA00022723"/>
    </source>
</evidence>
<protein>
    <recommendedName>
        <fullName evidence="6">IBR domain-containing protein</fullName>
    </recommendedName>
</protein>
<keyword evidence="8" id="KW-1185">Reference proteome</keyword>
<evidence type="ECO:0000313" key="7">
    <source>
        <dbReference type="EMBL" id="KAJ7190955.1"/>
    </source>
</evidence>
<evidence type="ECO:0000259" key="6">
    <source>
        <dbReference type="SMART" id="SM00647"/>
    </source>
</evidence>
<sequence length="251" mass="27517">MAFDPAMYGNTLPSYTPDAPGFGYPDFPVSCPTCQAICQAKIPQGMRLPEISDATARMVLGDANMDEWLQARFLVSVRRITCPYRGCGQTIDVDDVLSAALVAIPYTETCVQCPRCKGLMCRACKSVWHDNLTCLMYQTSSSPPTSPYSEGGAEYAAFKHHSGRELHVPENPTTGTALSRSQPDLHNPIWLYRPQRLHSPDVPEGVPSLYSRSSHSSLSSPGPASPRSPAGSALWAPGWHDHRDAKGRYQY</sequence>
<keyword evidence="2" id="KW-0863">Zinc-finger</keyword>
<proteinExistence type="predicted"/>
<dbReference type="GO" id="GO:0008270">
    <property type="term" value="F:zinc ion binding"/>
    <property type="evidence" value="ECO:0007669"/>
    <property type="project" value="UniProtKB-KW"/>
</dbReference>
<feature type="compositionally biased region" description="Low complexity" evidence="5">
    <location>
        <begin position="207"/>
        <end position="232"/>
    </location>
</feature>
<feature type="domain" description="IBR" evidence="6">
    <location>
        <begin position="66"/>
        <end position="134"/>
    </location>
</feature>
<evidence type="ECO:0000313" key="8">
    <source>
        <dbReference type="Proteomes" id="UP001219525"/>
    </source>
</evidence>
<dbReference type="SMART" id="SM00647">
    <property type="entry name" value="IBR"/>
    <property type="match status" value="1"/>
</dbReference>
<keyword evidence="3" id="KW-0833">Ubl conjugation pathway</keyword>
<comment type="caution">
    <text evidence="7">The sequence shown here is derived from an EMBL/GenBank/DDBJ whole genome shotgun (WGS) entry which is preliminary data.</text>
</comment>
<evidence type="ECO:0000256" key="3">
    <source>
        <dbReference type="ARBA" id="ARBA00022786"/>
    </source>
</evidence>
<dbReference type="Pfam" id="PF01485">
    <property type="entry name" value="IBR"/>
    <property type="match status" value="1"/>
</dbReference>
<evidence type="ECO:0000256" key="2">
    <source>
        <dbReference type="ARBA" id="ARBA00022771"/>
    </source>
</evidence>
<evidence type="ECO:0000256" key="4">
    <source>
        <dbReference type="ARBA" id="ARBA00022833"/>
    </source>
</evidence>
<keyword evidence="4" id="KW-0862">Zinc</keyword>
<dbReference type="InterPro" id="IPR002867">
    <property type="entry name" value="IBR_dom"/>
</dbReference>